<comment type="caution">
    <text evidence="1">The sequence shown here is derived from an EMBL/GenBank/DDBJ whole genome shotgun (WGS) entry which is preliminary data.</text>
</comment>
<gene>
    <name evidence="1" type="ORF">L6452_35756</name>
</gene>
<proteinExistence type="predicted"/>
<protein>
    <submittedName>
        <fullName evidence="1">Uncharacterized protein</fullName>
    </submittedName>
</protein>
<accession>A0ACB8Y820</accession>
<reference evidence="2" key="1">
    <citation type="journal article" date="2022" name="Mol. Ecol. Resour.">
        <title>The genomes of chicory, endive, great burdock and yacon provide insights into Asteraceae palaeo-polyploidization history and plant inulin production.</title>
        <authorList>
            <person name="Fan W."/>
            <person name="Wang S."/>
            <person name="Wang H."/>
            <person name="Wang A."/>
            <person name="Jiang F."/>
            <person name="Liu H."/>
            <person name="Zhao H."/>
            <person name="Xu D."/>
            <person name="Zhang Y."/>
        </authorList>
    </citation>
    <scope>NUCLEOTIDE SEQUENCE [LARGE SCALE GENOMIC DNA]</scope>
    <source>
        <strain evidence="2">cv. Niubang</strain>
    </source>
</reference>
<evidence type="ECO:0000313" key="2">
    <source>
        <dbReference type="Proteomes" id="UP001055879"/>
    </source>
</evidence>
<keyword evidence="2" id="KW-1185">Reference proteome</keyword>
<reference evidence="1 2" key="2">
    <citation type="journal article" date="2022" name="Mol. Ecol. Resour.">
        <title>The genomes of chicory, endive, great burdock and yacon provide insights into Asteraceae paleo-polyploidization history and plant inulin production.</title>
        <authorList>
            <person name="Fan W."/>
            <person name="Wang S."/>
            <person name="Wang H."/>
            <person name="Wang A."/>
            <person name="Jiang F."/>
            <person name="Liu H."/>
            <person name="Zhao H."/>
            <person name="Xu D."/>
            <person name="Zhang Y."/>
        </authorList>
    </citation>
    <scope>NUCLEOTIDE SEQUENCE [LARGE SCALE GENOMIC DNA]</scope>
    <source>
        <strain evidence="2">cv. Niubang</strain>
    </source>
</reference>
<dbReference type="EMBL" id="CM042059">
    <property type="protein sequence ID" value="KAI3680976.1"/>
    <property type="molecule type" value="Genomic_DNA"/>
</dbReference>
<dbReference type="Proteomes" id="UP001055879">
    <property type="component" value="Linkage Group LG13"/>
</dbReference>
<sequence length="299" mass="34036">MTSIAMEKTPNWLEMPHEIMGGMILQRLGAVEILNSAQKVCTTWRRICKDPAMWKVIELDHYFDFWYEEDDFEELSKQAVHRSCGELIDISLKYFGTDDLLDFISQCSSKLNSLRLTKCYSITGNGLIHALKRLPRLETLDLFYVSIDAEDIRVIGRSCPQLKSFKMKTRFMECDGDALAIANSMSALRHLQMFGSTMTDDGLQAILNGCPHLESLDVRRCFCVKLGGNLEKLCKERIKDFKFTPPPSNPLDDCGFSPGVYAHEDYEFSDSDSDEFYGDYDFIGGNAISSEDDFDNHSL</sequence>
<organism evidence="1 2">
    <name type="scientific">Arctium lappa</name>
    <name type="common">Greater burdock</name>
    <name type="synonym">Lappa major</name>
    <dbReference type="NCBI Taxonomy" id="4217"/>
    <lineage>
        <taxon>Eukaryota</taxon>
        <taxon>Viridiplantae</taxon>
        <taxon>Streptophyta</taxon>
        <taxon>Embryophyta</taxon>
        <taxon>Tracheophyta</taxon>
        <taxon>Spermatophyta</taxon>
        <taxon>Magnoliopsida</taxon>
        <taxon>eudicotyledons</taxon>
        <taxon>Gunneridae</taxon>
        <taxon>Pentapetalae</taxon>
        <taxon>asterids</taxon>
        <taxon>campanulids</taxon>
        <taxon>Asterales</taxon>
        <taxon>Asteraceae</taxon>
        <taxon>Carduoideae</taxon>
        <taxon>Cardueae</taxon>
        <taxon>Arctiinae</taxon>
        <taxon>Arctium</taxon>
    </lineage>
</organism>
<evidence type="ECO:0000313" key="1">
    <source>
        <dbReference type="EMBL" id="KAI3680976.1"/>
    </source>
</evidence>
<name>A0ACB8Y820_ARCLA</name>